<protein>
    <submittedName>
        <fullName evidence="2">Uncharacterized protein</fullName>
    </submittedName>
</protein>
<proteinExistence type="predicted"/>
<keyword evidence="1" id="KW-0472">Membrane</keyword>
<feature type="transmembrane region" description="Helical" evidence="1">
    <location>
        <begin position="6"/>
        <end position="22"/>
    </location>
</feature>
<reference evidence="2 3" key="1">
    <citation type="journal article" date="2016" name="Environ. Microbiol.">
        <title>Genomic resolution of a cold subsurface aquifer community provides metabolic insights for novel microbes adapted to high CO concentrations.</title>
        <authorList>
            <person name="Probst A.J."/>
            <person name="Castelle C.J."/>
            <person name="Singh A."/>
            <person name="Brown C.T."/>
            <person name="Anantharaman K."/>
            <person name="Sharon I."/>
            <person name="Hug L.A."/>
            <person name="Burstein D."/>
            <person name="Emerson J.B."/>
            <person name="Thomas B.C."/>
            <person name="Banfield J.F."/>
        </authorList>
    </citation>
    <scope>NUCLEOTIDE SEQUENCE [LARGE SCALE GENOMIC DNA]</scope>
    <source>
        <strain evidence="2">CG1_02_32_51</strain>
    </source>
</reference>
<organism evidence="2 3">
    <name type="scientific">Candidatus Magasanikbacteria bacterium CG1_02_32_51</name>
    <dbReference type="NCBI Taxonomy" id="1805238"/>
    <lineage>
        <taxon>Bacteria</taxon>
        <taxon>Candidatus Magasanikiibacteriota</taxon>
    </lineage>
</organism>
<dbReference type="AlphaFoldDB" id="A0A1J4U4X3"/>
<evidence type="ECO:0000256" key="1">
    <source>
        <dbReference type="SAM" id="Phobius"/>
    </source>
</evidence>
<evidence type="ECO:0000313" key="2">
    <source>
        <dbReference type="EMBL" id="OIO18401.1"/>
    </source>
</evidence>
<gene>
    <name evidence="2" type="ORF">AUJ23_03805</name>
</gene>
<dbReference type="Proteomes" id="UP000181941">
    <property type="component" value="Unassembled WGS sequence"/>
</dbReference>
<comment type="caution">
    <text evidence="2">The sequence shown here is derived from an EMBL/GenBank/DDBJ whole genome shotgun (WGS) entry which is preliminary data.</text>
</comment>
<keyword evidence="1" id="KW-1133">Transmembrane helix</keyword>
<evidence type="ECO:0000313" key="3">
    <source>
        <dbReference type="Proteomes" id="UP000181941"/>
    </source>
</evidence>
<sequence length="93" mass="10771">MKKIIFLTISLIIITILIFVFLPKKQNPKIIEIQKPPIVDHFACGDYCPNPREQYMVKIYEGITDEAECQKIGGTPYSYRGWVEVHICLAEQK</sequence>
<dbReference type="EMBL" id="MNVC01000045">
    <property type="protein sequence ID" value="OIO18401.1"/>
    <property type="molecule type" value="Genomic_DNA"/>
</dbReference>
<name>A0A1J4U4X3_9BACT</name>
<accession>A0A1J4U4X3</accession>
<keyword evidence="1" id="KW-0812">Transmembrane</keyword>